<reference evidence="8" key="1">
    <citation type="submission" date="2015-02" db="EMBL/GenBank/DDBJ databases">
        <title>Genome sequencing for Strongylocentrotus purpuratus.</title>
        <authorList>
            <person name="Murali S."/>
            <person name="Liu Y."/>
            <person name="Vee V."/>
            <person name="English A."/>
            <person name="Wang M."/>
            <person name="Skinner E."/>
            <person name="Han Y."/>
            <person name="Muzny D.M."/>
            <person name="Worley K.C."/>
            <person name="Gibbs R.A."/>
        </authorList>
    </citation>
    <scope>NUCLEOTIDE SEQUENCE</scope>
</reference>
<dbReference type="PANTHER" id="PTHR25462">
    <property type="entry name" value="BONUS, ISOFORM C-RELATED"/>
    <property type="match status" value="1"/>
</dbReference>
<dbReference type="InterPro" id="IPR047153">
    <property type="entry name" value="TRIM45/56/19-like"/>
</dbReference>
<dbReference type="Pfam" id="PF00643">
    <property type="entry name" value="zf-B_box"/>
    <property type="match status" value="1"/>
</dbReference>
<dbReference type="GO" id="GO:0008270">
    <property type="term" value="F:zinc ion binding"/>
    <property type="evidence" value="ECO:0007669"/>
    <property type="project" value="UniProtKB-KW"/>
</dbReference>
<dbReference type="PROSITE" id="PS50089">
    <property type="entry name" value="ZF_RING_2"/>
    <property type="match status" value="1"/>
</dbReference>
<dbReference type="SUPFAM" id="SSF57845">
    <property type="entry name" value="B-box zinc-binding domain"/>
    <property type="match status" value="1"/>
</dbReference>
<dbReference type="InterPro" id="IPR000315">
    <property type="entry name" value="Znf_B-box"/>
</dbReference>
<dbReference type="OrthoDB" id="654191at2759"/>
<keyword evidence="2 4" id="KW-0863">Zinc-finger</keyword>
<dbReference type="SMART" id="SM00184">
    <property type="entry name" value="RING"/>
    <property type="match status" value="1"/>
</dbReference>
<organism evidence="7 8">
    <name type="scientific">Strongylocentrotus purpuratus</name>
    <name type="common">Purple sea urchin</name>
    <dbReference type="NCBI Taxonomy" id="7668"/>
    <lineage>
        <taxon>Eukaryota</taxon>
        <taxon>Metazoa</taxon>
        <taxon>Echinodermata</taxon>
        <taxon>Eleutherozoa</taxon>
        <taxon>Echinozoa</taxon>
        <taxon>Echinoidea</taxon>
        <taxon>Euechinoidea</taxon>
        <taxon>Echinacea</taxon>
        <taxon>Camarodonta</taxon>
        <taxon>Echinidea</taxon>
        <taxon>Strongylocentrotidae</taxon>
        <taxon>Strongylocentrotus</taxon>
    </lineage>
</organism>
<reference evidence="7" key="2">
    <citation type="submission" date="2021-01" db="UniProtKB">
        <authorList>
            <consortium name="EnsemblMetazoa"/>
        </authorList>
    </citation>
    <scope>IDENTIFICATION</scope>
</reference>
<dbReference type="InterPro" id="IPR001841">
    <property type="entry name" value="Znf_RING"/>
</dbReference>
<evidence type="ECO:0000313" key="8">
    <source>
        <dbReference type="Proteomes" id="UP000007110"/>
    </source>
</evidence>
<dbReference type="Gene3D" id="3.30.160.60">
    <property type="entry name" value="Classic Zinc Finger"/>
    <property type="match status" value="1"/>
</dbReference>
<evidence type="ECO:0000256" key="4">
    <source>
        <dbReference type="PROSITE-ProRule" id="PRU00024"/>
    </source>
</evidence>
<dbReference type="InParanoid" id="A0A7M7N0X3"/>
<protein>
    <submittedName>
        <fullName evidence="7">Uncharacterized protein</fullName>
    </submittedName>
</protein>
<evidence type="ECO:0000259" key="6">
    <source>
        <dbReference type="PROSITE" id="PS50119"/>
    </source>
</evidence>
<dbReference type="InterPro" id="IPR017907">
    <property type="entry name" value="Znf_RING_CS"/>
</dbReference>
<sequence length="510" mass="56975">MASSKKDHLVCPVCIDIIEDATILNCGHTFCRECLEEIYISGVRLSCPVCRAKTTLTVKGVEGLPRNVIINSLADDYQKSLNSAKACPFHKEHEKEFFCQECKVHICIRCVVTGHLNHQMKTKEDFEREIKEKVDCLMERGQAKKADMERVIASAEAPKAQVASAVVNLERCIKNEYARKRRLLKENTTSLLEEISTLQRRYDSSIDVDTMPYKQVVQDINRALAVIRVKDLGSLEADSLASHTMVCNDLDELLNEVLAKTDADVTRRSKEAVMNATFHPFGDGLLNLGMVKTRKKKMKVVRDVQLSRLALAAQSEDSPSPVKVENGAWQSWSHVNRINECDDECRLITEANEDVKDLECDEDDDEFGFKDVVELHPDYNGDEYGGFTEADSVESSECDDDEFGFNQVDIVEVPECDDDECGFTEADCVDNLECDGDEFGFPEDDYHTRPRQVAVTSSGVIIVSTCDITPSTVTVFGIGKNSALGSFIKTTGENEFHYAAVDSKDQVLIA</sequence>
<dbReference type="OMA" id="EKVDCLM"/>
<dbReference type="AlphaFoldDB" id="A0A7M7N0X3"/>
<keyword evidence="3" id="KW-0862">Zinc</keyword>
<dbReference type="RefSeq" id="XP_030829516.1">
    <property type="nucleotide sequence ID" value="XM_030973656.1"/>
</dbReference>
<evidence type="ECO:0000256" key="1">
    <source>
        <dbReference type="ARBA" id="ARBA00022723"/>
    </source>
</evidence>
<feature type="domain" description="RING-type" evidence="5">
    <location>
        <begin position="11"/>
        <end position="51"/>
    </location>
</feature>
<dbReference type="PROSITE" id="PS50119">
    <property type="entry name" value="ZF_BBOX"/>
    <property type="match status" value="1"/>
</dbReference>
<dbReference type="PANTHER" id="PTHR25462:SF229">
    <property type="entry name" value="TRANSCRIPTION INTERMEDIARY FACTOR 1-BETA"/>
    <property type="match status" value="1"/>
</dbReference>
<dbReference type="Pfam" id="PF00097">
    <property type="entry name" value="zf-C3HC4"/>
    <property type="match status" value="1"/>
</dbReference>
<dbReference type="CDD" id="cd19756">
    <property type="entry name" value="Bbox2"/>
    <property type="match status" value="1"/>
</dbReference>
<keyword evidence="8" id="KW-1185">Reference proteome</keyword>
<feature type="domain" description="B box-type" evidence="6">
    <location>
        <begin position="82"/>
        <end position="123"/>
    </location>
</feature>
<dbReference type="KEGG" id="spu:115919625"/>
<proteinExistence type="predicted"/>
<keyword evidence="1" id="KW-0479">Metal-binding</keyword>
<dbReference type="GeneID" id="115919625"/>
<evidence type="ECO:0000256" key="2">
    <source>
        <dbReference type="ARBA" id="ARBA00022771"/>
    </source>
</evidence>
<evidence type="ECO:0000313" key="7">
    <source>
        <dbReference type="EnsemblMetazoa" id="XP_030829516"/>
    </source>
</evidence>
<evidence type="ECO:0000259" key="5">
    <source>
        <dbReference type="PROSITE" id="PS50089"/>
    </source>
</evidence>
<dbReference type="GO" id="GO:0061630">
    <property type="term" value="F:ubiquitin protein ligase activity"/>
    <property type="evidence" value="ECO:0000318"/>
    <property type="project" value="GO_Central"/>
</dbReference>
<evidence type="ECO:0000256" key="3">
    <source>
        <dbReference type="ARBA" id="ARBA00022833"/>
    </source>
</evidence>
<name>A0A7M7N0X3_STRPU</name>
<dbReference type="InterPro" id="IPR018957">
    <property type="entry name" value="Znf_C3HC4_RING-type"/>
</dbReference>
<dbReference type="SUPFAM" id="SSF57850">
    <property type="entry name" value="RING/U-box"/>
    <property type="match status" value="1"/>
</dbReference>
<dbReference type="PROSITE" id="PS00518">
    <property type="entry name" value="ZF_RING_1"/>
    <property type="match status" value="1"/>
</dbReference>
<dbReference type="Gene3D" id="3.30.40.10">
    <property type="entry name" value="Zinc/RING finger domain, C3HC4 (zinc finger)"/>
    <property type="match status" value="1"/>
</dbReference>
<dbReference type="EnsemblMetazoa" id="XM_030973656">
    <property type="protein sequence ID" value="XP_030829516"/>
    <property type="gene ID" value="LOC115919625"/>
</dbReference>
<dbReference type="InterPro" id="IPR013083">
    <property type="entry name" value="Znf_RING/FYVE/PHD"/>
</dbReference>
<dbReference type="Proteomes" id="UP000007110">
    <property type="component" value="Unassembled WGS sequence"/>
</dbReference>
<accession>A0A7M7N0X3</accession>